<proteinExistence type="predicted"/>
<gene>
    <name evidence="1" type="ORF">KK2020170_18440</name>
</gene>
<dbReference type="Proteomes" id="UP000825258">
    <property type="component" value="Chromosome"/>
</dbReference>
<reference evidence="1 2" key="1">
    <citation type="submission" date="2021-06" db="EMBL/GenBank/DDBJ databases">
        <title>Whole genome sequences of Flavobacterium sp. KK2020170 and assembly.</title>
        <authorList>
            <person name="Kitahara K."/>
            <person name="Miyoshi S."/>
            <person name="Uesaka K."/>
        </authorList>
    </citation>
    <scope>NUCLEOTIDE SEQUENCE [LARGE SCALE GENOMIC DNA]</scope>
    <source>
        <strain evidence="1 2">KK2020170</strain>
    </source>
</reference>
<name>A0ABN6I1I2_9FLAO</name>
<dbReference type="EMBL" id="AP024749">
    <property type="protein sequence ID" value="BCY28976.1"/>
    <property type="molecule type" value="Genomic_DNA"/>
</dbReference>
<evidence type="ECO:0000313" key="1">
    <source>
        <dbReference type="EMBL" id="BCY28976.1"/>
    </source>
</evidence>
<evidence type="ECO:0000313" key="2">
    <source>
        <dbReference type="Proteomes" id="UP000825258"/>
    </source>
</evidence>
<accession>A0ABN6I1I2</accession>
<sequence>MSWLTYFTLNKRDENSTKTEVIEKLKFKLLEESFLQELVTKLNNENRAIINYSELLSISKGANLEKKIKWIDRIGQKSSSKSRNGDITYGFIFDLFHEYFIEDGIKNLKGEKRKELINYIVRNFTKNESEIISKNLNKSYSDWVPKNN</sequence>
<protein>
    <submittedName>
        <fullName evidence="1">Uncharacterized protein</fullName>
    </submittedName>
</protein>
<organism evidence="1 2">
    <name type="scientific">Flavobacterium okayamense</name>
    <dbReference type="NCBI Taxonomy" id="2830782"/>
    <lineage>
        <taxon>Bacteria</taxon>
        <taxon>Pseudomonadati</taxon>
        <taxon>Bacteroidota</taxon>
        <taxon>Flavobacteriia</taxon>
        <taxon>Flavobacteriales</taxon>
        <taxon>Flavobacteriaceae</taxon>
        <taxon>Flavobacterium</taxon>
    </lineage>
</organism>
<keyword evidence="2" id="KW-1185">Reference proteome</keyword>